<dbReference type="AlphaFoldDB" id="A0A7Z7PXY4"/>
<dbReference type="Pfam" id="PF22042">
    <property type="entry name" value="EF-G_D2"/>
    <property type="match status" value="1"/>
</dbReference>
<evidence type="ECO:0000256" key="5">
    <source>
        <dbReference type="ARBA" id="ARBA00022917"/>
    </source>
</evidence>
<evidence type="ECO:0000256" key="7">
    <source>
        <dbReference type="ARBA" id="ARBA00073639"/>
    </source>
</evidence>
<comment type="subcellular location">
    <subcellularLocation>
        <location evidence="1 8">Cytoplasm</location>
    </subcellularLocation>
</comment>
<sequence>MHSLKFNMSNLLQEIQKRKTFGIISHPDAGKTTLTEKLLLFGGAIQEAGAVKSNKIKKGATSDFMEIERQRGISVATSVLAFEYKDHKINILDTPGHKDFAEDTYRTLTAVDSVIVVIDVAKGVEEQTEKLVKVCRMRNIPMLVFINKLDREGKDAFDLLDEVEQKLGLHVTPLSWPIGMGAEFQGIYNIWENNIQLFLEDKKQKVGEAIKIEDVNDSTVDELVGEKAANALREEIELTTSVYPEFDREAYMKGDLQPVFFGSALNNFGVRELLDAFIEIAPMPQPKESDKRLVEPEEAKFSGFVFKIHANMDPKHRDRLAFVKIVSGTFKRNENYLLVRENKKMKFASPNAFFADKKEIVDESFPGDIVGLHDTGNFRIGDTLTAGEVMNFRGIPSFSPEHFRFINNDDPLKAKQLAKGIDQLMDEGVAQLFTMEMNGRKIIGTVGALQYEVIQYRLEHEYGAKCSYEPINIHKACWVEADEKSEEFKEFARLRQRFLARDKYDQLVFLADSSFTITMNQEKFPNIKLHFISEFRHQD</sequence>
<dbReference type="PRINTS" id="PR00315">
    <property type="entry name" value="ELONGATNFCT"/>
</dbReference>
<evidence type="ECO:0000256" key="8">
    <source>
        <dbReference type="HAMAP-Rule" id="MF_00072"/>
    </source>
</evidence>
<keyword evidence="6 8" id="KW-0342">GTP-binding</keyword>
<dbReference type="GO" id="GO:0005829">
    <property type="term" value="C:cytosol"/>
    <property type="evidence" value="ECO:0007669"/>
    <property type="project" value="TreeGrafter"/>
</dbReference>
<comment type="function">
    <text evidence="8">Increases the formation of ribosomal termination complexes and stimulates activities of RF-1 and RF-2. It binds guanine nucleotides and has strong preference for UGA stop codons. It may interact directly with the ribosome. The stimulation of RF-1 and RF-2 is significantly reduced by GTP and GDP, but not by GMP.</text>
</comment>
<accession>A0A7Z7PXY4</accession>
<comment type="similarity">
    <text evidence="2 8">Belongs to the TRAFAC class translation factor GTPase superfamily. Classic translation factor GTPase family. PrfC subfamily.</text>
</comment>
<dbReference type="EMBL" id="UFYD01000001">
    <property type="protein sequence ID" value="STC94461.1"/>
    <property type="molecule type" value="Genomic_DNA"/>
</dbReference>
<dbReference type="InterPro" id="IPR027417">
    <property type="entry name" value="P-loop_NTPase"/>
</dbReference>
<keyword evidence="3 8" id="KW-0963">Cytoplasm</keyword>
<dbReference type="GO" id="GO:0003924">
    <property type="term" value="F:GTPase activity"/>
    <property type="evidence" value="ECO:0007669"/>
    <property type="project" value="InterPro"/>
</dbReference>
<evidence type="ECO:0000256" key="3">
    <source>
        <dbReference type="ARBA" id="ARBA00022490"/>
    </source>
</evidence>
<feature type="binding site" evidence="8">
    <location>
        <begin position="147"/>
        <end position="150"/>
    </location>
    <ligand>
        <name>GTP</name>
        <dbReference type="ChEBI" id="CHEBI:37565"/>
    </ligand>
</feature>
<dbReference type="GO" id="GO:0016150">
    <property type="term" value="F:translation release factor activity, codon nonspecific"/>
    <property type="evidence" value="ECO:0007669"/>
    <property type="project" value="TreeGrafter"/>
</dbReference>
<dbReference type="InterPro" id="IPR005225">
    <property type="entry name" value="Small_GTP-bd"/>
</dbReference>
<dbReference type="NCBIfam" id="NF001964">
    <property type="entry name" value="PRK00741.1"/>
    <property type="match status" value="1"/>
</dbReference>
<feature type="binding site" evidence="8">
    <location>
        <begin position="93"/>
        <end position="97"/>
    </location>
    <ligand>
        <name>GTP</name>
        <dbReference type="ChEBI" id="CHEBI:37565"/>
    </ligand>
</feature>
<evidence type="ECO:0000256" key="2">
    <source>
        <dbReference type="ARBA" id="ARBA00009978"/>
    </source>
</evidence>
<keyword evidence="5 8" id="KW-0648">Protein biosynthesis</keyword>
<evidence type="ECO:0000313" key="9">
    <source>
        <dbReference type="EMBL" id="STC94461.1"/>
    </source>
</evidence>
<dbReference type="Pfam" id="PF16658">
    <property type="entry name" value="RF3_C"/>
    <property type="match status" value="1"/>
</dbReference>
<dbReference type="Gene3D" id="3.40.50.300">
    <property type="entry name" value="P-loop containing nucleotide triphosphate hydrolases"/>
    <property type="match status" value="2"/>
</dbReference>
<keyword evidence="4 8" id="KW-0547">Nucleotide-binding</keyword>
<dbReference type="FunFam" id="3.40.50.300:FF:000542">
    <property type="entry name" value="Peptide chain release factor 3"/>
    <property type="match status" value="1"/>
</dbReference>
<dbReference type="HAMAP" id="MF_00072">
    <property type="entry name" value="Rel_fac_3"/>
    <property type="match status" value="1"/>
</dbReference>
<dbReference type="PROSITE" id="PS00301">
    <property type="entry name" value="G_TR_1"/>
    <property type="match status" value="1"/>
</dbReference>
<dbReference type="InterPro" id="IPR000795">
    <property type="entry name" value="T_Tr_GTP-bd_dom"/>
</dbReference>
<evidence type="ECO:0000256" key="6">
    <source>
        <dbReference type="ARBA" id="ARBA00023134"/>
    </source>
</evidence>
<dbReference type="PANTHER" id="PTHR43556:SF2">
    <property type="entry name" value="PEPTIDE CHAIN RELEASE FACTOR RF3"/>
    <property type="match status" value="1"/>
</dbReference>
<comment type="caution">
    <text evidence="9">The sequence shown here is derived from an EMBL/GenBank/DDBJ whole genome shotgun (WGS) entry which is preliminary data.</text>
</comment>
<reference evidence="9 10" key="1">
    <citation type="submission" date="2018-06" db="EMBL/GenBank/DDBJ databases">
        <authorList>
            <consortium name="Pathogen Informatics"/>
            <person name="Doyle S."/>
        </authorList>
    </citation>
    <scope>NUCLEOTIDE SEQUENCE [LARGE SCALE GENOMIC DNA]</scope>
    <source>
        <strain evidence="9 10">NCTC10588</strain>
    </source>
</reference>
<evidence type="ECO:0000256" key="4">
    <source>
        <dbReference type="ARBA" id="ARBA00022741"/>
    </source>
</evidence>
<dbReference type="Proteomes" id="UP000254876">
    <property type="component" value="Unassembled WGS sequence"/>
</dbReference>
<name>A0A7Z7PXY4_9FLAO</name>
<gene>
    <name evidence="8 9" type="primary">prfC</name>
    <name evidence="9" type="ORF">NCTC10588_00007</name>
</gene>
<dbReference type="InterPro" id="IPR035647">
    <property type="entry name" value="EFG_III/V"/>
</dbReference>
<dbReference type="SUPFAM" id="SSF54980">
    <property type="entry name" value="EF-G C-terminal domain-like"/>
    <property type="match status" value="1"/>
</dbReference>
<dbReference type="InterPro" id="IPR032090">
    <property type="entry name" value="RF3_C"/>
</dbReference>
<dbReference type="GO" id="GO:0006449">
    <property type="term" value="P:regulation of translational termination"/>
    <property type="evidence" value="ECO:0007669"/>
    <property type="project" value="UniProtKB-UniRule"/>
</dbReference>
<dbReference type="PANTHER" id="PTHR43556">
    <property type="entry name" value="PEPTIDE CHAIN RELEASE FACTOR RF3"/>
    <property type="match status" value="1"/>
</dbReference>
<dbReference type="PROSITE" id="PS51722">
    <property type="entry name" value="G_TR_2"/>
    <property type="match status" value="1"/>
</dbReference>
<dbReference type="InterPro" id="IPR053905">
    <property type="entry name" value="EF-G-like_DII"/>
</dbReference>
<evidence type="ECO:0000313" key="10">
    <source>
        <dbReference type="Proteomes" id="UP000254876"/>
    </source>
</evidence>
<protein>
    <recommendedName>
        <fullName evidence="7 8">Peptide chain release factor 3</fullName>
        <shortName evidence="8">RF-3</shortName>
    </recommendedName>
</protein>
<dbReference type="InterPro" id="IPR041732">
    <property type="entry name" value="RF3_GTP-bd"/>
</dbReference>
<dbReference type="FunFam" id="3.30.70.3280:FF:000001">
    <property type="entry name" value="Peptide chain release factor 3"/>
    <property type="match status" value="1"/>
</dbReference>
<dbReference type="InterPro" id="IPR009000">
    <property type="entry name" value="Transl_B-barrel_sf"/>
</dbReference>
<dbReference type="SUPFAM" id="SSF50447">
    <property type="entry name" value="Translation proteins"/>
    <property type="match status" value="1"/>
</dbReference>
<evidence type="ECO:0000256" key="1">
    <source>
        <dbReference type="ARBA" id="ARBA00004496"/>
    </source>
</evidence>
<dbReference type="NCBIfam" id="TIGR00503">
    <property type="entry name" value="prfC"/>
    <property type="match status" value="1"/>
</dbReference>
<feature type="binding site" evidence="8">
    <location>
        <begin position="25"/>
        <end position="32"/>
    </location>
    <ligand>
        <name>GTP</name>
        <dbReference type="ChEBI" id="CHEBI:37565"/>
    </ligand>
</feature>
<proteinExistence type="inferred from homology"/>
<dbReference type="SUPFAM" id="SSF52540">
    <property type="entry name" value="P-loop containing nucleoside triphosphate hydrolases"/>
    <property type="match status" value="1"/>
</dbReference>
<dbReference type="CDD" id="cd04169">
    <property type="entry name" value="RF3"/>
    <property type="match status" value="1"/>
</dbReference>
<dbReference type="GO" id="GO:0005525">
    <property type="term" value="F:GTP binding"/>
    <property type="evidence" value="ECO:0007669"/>
    <property type="project" value="UniProtKB-UniRule"/>
</dbReference>
<dbReference type="Gene3D" id="3.30.70.3280">
    <property type="entry name" value="Peptide chain release factor 3, domain III"/>
    <property type="match status" value="1"/>
</dbReference>
<organism evidence="9 10">
    <name type="scientific">Elizabethkingia anophelis</name>
    <dbReference type="NCBI Taxonomy" id="1117645"/>
    <lineage>
        <taxon>Bacteria</taxon>
        <taxon>Pseudomonadati</taxon>
        <taxon>Bacteroidota</taxon>
        <taxon>Flavobacteriia</taxon>
        <taxon>Flavobacteriales</taxon>
        <taxon>Weeksellaceae</taxon>
        <taxon>Elizabethkingia</taxon>
    </lineage>
</organism>
<dbReference type="InterPro" id="IPR004548">
    <property type="entry name" value="PrfC"/>
</dbReference>
<dbReference type="GO" id="GO:0016149">
    <property type="term" value="F:translation release factor activity, codon specific"/>
    <property type="evidence" value="ECO:0007669"/>
    <property type="project" value="UniProtKB-UniRule"/>
</dbReference>
<dbReference type="InterPro" id="IPR038467">
    <property type="entry name" value="RF3_dom_3_sf"/>
</dbReference>
<dbReference type="InterPro" id="IPR031157">
    <property type="entry name" value="G_TR_CS"/>
</dbReference>
<dbReference type="Pfam" id="PF00009">
    <property type="entry name" value="GTP_EFTU"/>
    <property type="match status" value="1"/>
</dbReference>
<dbReference type="NCBIfam" id="TIGR00231">
    <property type="entry name" value="small_GTP"/>
    <property type="match status" value="1"/>
</dbReference>